<organism evidence="3 4">
    <name type="scientific">Corvus moneduloides</name>
    <name type="common">New Caledonian crow</name>
    <dbReference type="NCBI Taxonomy" id="1196302"/>
    <lineage>
        <taxon>Eukaryota</taxon>
        <taxon>Metazoa</taxon>
        <taxon>Chordata</taxon>
        <taxon>Craniata</taxon>
        <taxon>Vertebrata</taxon>
        <taxon>Euteleostomi</taxon>
        <taxon>Archelosauria</taxon>
        <taxon>Archosauria</taxon>
        <taxon>Dinosauria</taxon>
        <taxon>Saurischia</taxon>
        <taxon>Theropoda</taxon>
        <taxon>Coelurosauria</taxon>
        <taxon>Aves</taxon>
        <taxon>Neognathae</taxon>
        <taxon>Neoaves</taxon>
        <taxon>Telluraves</taxon>
        <taxon>Australaves</taxon>
        <taxon>Passeriformes</taxon>
        <taxon>Corvoidea</taxon>
        <taxon>Corvidae</taxon>
        <taxon>Corvus</taxon>
    </lineage>
</organism>
<evidence type="ECO:0000259" key="2">
    <source>
        <dbReference type="Pfam" id="PF21773"/>
    </source>
</evidence>
<dbReference type="OMA" id="MMHKKTQ"/>
<reference evidence="4" key="1">
    <citation type="submission" date="2019-10" db="EMBL/GenBank/DDBJ databases">
        <title>Corvus moneduloides (New Caledonian crow) genome, bCorMon1, primary haplotype.</title>
        <authorList>
            <person name="Rutz C."/>
            <person name="Fungtammasan C."/>
            <person name="Mountcastle J."/>
            <person name="Formenti G."/>
            <person name="Chow W."/>
            <person name="Howe K."/>
            <person name="Steele M.P."/>
            <person name="Fernandes J."/>
            <person name="Gilbert M.T.P."/>
            <person name="Fedrigo O."/>
            <person name="Jarvis E.D."/>
            <person name="Gemmell N."/>
        </authorList>
    </citation>
    <scope>NUCLEOTIDE SEQUENCE [LARGE SCALE GENOMIC DNA]</scope>
</reference>
<dbReference type="InterPro" id="IPR049258">
    <property type="entry name" value="ODAD1_CC"/>
</dbReference>
<accession>A0A8C3EXM8</accession>
<evidence type="ECO:0000256" key="1">
    <source>
        <dbReference type="ARBA" id="ARBA00023054"/>
    </source>
</evidence>
<dbReference type="PANTHER" id="PTHR21694:SF18">
    <property type="entry name" value="COILED-COIL DOMAIN-CONTAINING PROTEIN 63"/>
    <property type="match status" value="1"/>
</dbReference>
<reference evidence="3" key="3">
    <citation type="submission" date="2025-09" db="UniProtKB">
        <authorList>
            <consortium name="Ensembl"/>
        </authorList>
    </citation>
    <scope>IDENTIFICATION</scope>
</reference>
<dbReference type="Pfam" id="PF21773">
    <property type="entry name" value="ODAD1_CC"/>
    <property type="match status" value="1"/>
</dbReference>
<dbReference type="GO" id="GO:0005930">
    <property type="term" value="C:axoneme"/>
    <property type="evidence" value="ECO:0007669"/>
    <property type="project" value="TreeGrafter"/>
</dbReference>
<keyword evidence="1" id="KW-0175">Coiled coil</keyword>
<dbReference type="Proteomes" id="UP000694553">
    <property type="component" value="Unassembled WGS sequence"/>
</dbReference>
<feature type="domain" description="ODAD1 central coiled coil region" evidence="2">
    <location>
        <begin position="145"/>
        <end position="424"/>
    </location>
</feature>
<proteinExistence type="predicted"/>
<reference evidence="3" key="2">
    <citation type="submission" date="2025-08" db="UniProtKB">
        <authorList>
            <consortium name="Ensembl"/>
        </authorList>
    </citation>
    <scope>IDENTIFICATION</scope>
</reference>
<gene>
    <name evidence="3" type="primary">CCDC63</name>
</gene>
<dbReference type="PANTHER" id="PTHR21694">
    <property type="entry name" value="COILED-COIL DOMAIN-CONTAINING PROTEIN 63"/>
    <property type="match status" value="1"/>
</dbReference>
<dbReference type="AlphaFoldDB" id="A0A8C3EXM8"/>
<sequence length="538" mass="63483">MKREASAEVSELPAKEKDKRAKVEIRQLQTHFHHVAYKRKFYDADIWRQMQAQEKAIENLQQEHRHVTVMLSQIYSPSNVTLQNRNRMKVQSLLQTRMQNDALIKERKALLADLVKQVLELEKKIVKQRDTTWRVLEAKSHKHLQKKIELLEMHLSHITVRYNTIMTRNNRLREETVSLQIQKAIYDNCYLKLEKRLVKQNKLLNAAIEQATEDYEQWMEDLGRISDIRDIRCRETIQYNIKLLERKCALQQETRLKNFFLAKCTDLSNLKEQAKQREALEAAERAKRTQMESYEVAYNRLLELSDGNIDDFLEDFLEKDRKFFILFGYAIRLNVRNEGLKQRIQEIQDDMMAITMEQEQAEMTRTHVLQELEAKITETTEEANKYENKCKESSKLLGQIQSRMETLLRDMDCDTTKIVKPLGESLVPVFGPVENKIKEFLLRESLLRYTSIDREQRSQSFISPLQRASDLLWVMNRAKLCPAPPDLETTDPKIVEEPLGRAQLRQLIIQRHEEELAKPPCSGKRRRRLTSRSSTGTN</sequence>
<dbReference type="InterPro" id="IPR051876">
    <property type="entry name" value="ODA-DC/CCD"/>
</dbReference>
<dbReference type="Ensembl" id="ENSCMUT00000028620.2">
    <property type="protein sequence ID" value="ENSCMUP00000026625.2"/>
    <property type="gene ID" value="ENSCMUG00000016134.2"/>
</dbReference>
<accession>A0A8U7P511</accession>
<keyword evidence="4" id="KW-1185">Reference proteome</keyword>
<evidence type="ECO:0000313" key="3">
    <source>
        <dbReference type="Ensembl" id="ENSCMUP00000026625.2"/>
    </source>
</evidence>
<evidence type="ECO:0000313" key="4">
    <source>
        <dbReference type="Proteomes" id="UP000694553"/>
    </source>
</evidence>
<dbReference type="GO" id="GO:0003341">
    <property type="term" value="P:cilium movement"/>
    <property type="evidence" value="ECO:0007669"/>
    <property type="project" value="TreeGrafter"/>
</dbReference>
<dbReference type="GO" id="GO:0036158">
    <property type="term" value="P:outer dynein arm assembly"/>
    <property type="evidence" value="ECO:0007669"/>
    <property type="project" value="TreeGrafter"/>
</dbReference>
<name>A0A8C3EXM8_CORMO</name>
<protein>
    <submittedName>
        <fullName evidence="3">Coiled-coil domain containing 63</fullName>
    </submittedName>
</protein>